<comment type="caution">
    <text evidence="2">The sequence shown here is derived from an EMBL/GenBank/DDBJ whole genome shotgun (WGS) entry which is preliminary data.</text>
</comment>
<feature type="compositionally biased region" description="Basic residues" evidence="1">
    <location>
        <begin position="80"/>
        <end position="89"/>
    </location>
</feature>
<name>A0A8X6FZ53_TRICU</name>
<keyword evidence="3" id="KW-1185">Reference proteome</keyword>
<dbReference type="EMBL" id="BMAO01023737">
    <property type="protein sequence ID" value="GFQ90644.1"/>
    <property type="molecule type" value="Genomic_DNA"/>
</dbReference>
<accession>A0A8X6FZ53</accession>
<organism evidence="2 3">
    <name type="scientific">Trichonephila clavata</name>
    <name type="common">Joro spider</name>
    <name type="synonym">Nephila clavata</name>
    <dbReference type="NCBI Taxonomy" id="2740835"/>
    <lineage>
        <taxon>Eukaryota</taxon>
        <taxon>Metazoa</taxon>
        <taxon>Ecdysozoa</taxon>
        <taxon>Arthropoda</taxon>
        <taxon>Chelicerata</taxon>
        <taxon>Arachnida</taxon>
        <taxon>Araneae</taxon>
        <taxon>Araneomorphae</taxon>
        <taxon>Entelegynae</taxon>
        <taxon>Araneoidea</taxon>
        <taxon>Nephilidae</taxon>
        <taxon>Trichonephila</taxon>
    </lineage>
</organism>
<evidence type="ECO:0000313" key="3">
    <source>
        <dbReference type="Proteomes" id="UP000887116"/>
    </source>
</evidence>
<evidence type="ECO:0000256" key="1">
    <source>
        <dbReference type="SAM" id="MobiDB-lite"/>
    </source>
</evidence>
<dbReference type="AlphaFoldDB" id="A0A8X6FZ53"/>
<dbReference type="Proteomes" id="UP000887116">
    <property type="component" value="Unassembled WGS sequence"/>
</dbReference>
<feature type="compositionally biased region" description="Low complexity" evidence="1">
    <location>
        <begin position="306"/>
        <end position="316"/>
    </location>
</feature>
<feature type="region of interest" description="Disordered" evidence="1">
    <location>
        <begin position="37"/>
        <end position="89"/>
    </location>
</feature>
<proteinExistence type="predicted"/>
<reference evidence="2" key="1">
    <citation type="submission" date="2020-07" db="EMBL/GenBank/DDBJ databases">
        <title>Multicomponent nature underlies the extraordinary mechanical properties of spider dragline silk.</title>
        <authorList>
            <person name="Kono N."/>
            <person name="Nakamura H."/>
            <person name="Mori M."/>
            <person name="Yoshida Y."/>
            <person name="Ohtoshi R."/>
            <person name="Malay A.D."/>
            <person name="Moran D.A.P."/>
            <person name="Tomita M."/>
            <person name="Numata K."/>
            <person name="Arakawa K."/>
        </authorList>
    </citation>
    <scope>NUCLEOTIDE SEQUENCE</scope>
</reference>
<protein>
    <submittedName>
        <fullName evidence="2">Uncharacterized protein</fullName>
    </submittedName>
</protein>
<evidence type="ECO:0000313" key="2">
    <source>
        <dbReference type="EMBL" id="GFQ90644.1"/>
    </source>
</evidence>
<sequence length="358" mass="41316">MKVTVPYIRHSTPTRRRVTHTYKIQHTLPLYEHTVHAHGNTPHSGHARREPAYNKHATTRNTAPVTPPRHRPTPPSQTQHTRKRHAPRRRLHATMPRCRCHNTRGVVAPLPPYTPRPHAYTMPPHATPPQRHAQRAYTRQIRVAAQRRSRAASVAHSHTPTPLYRMLTLQRYATPAYTKNAKHRRHRCTAPPCHAPTCHAIQTAARIWHRYTRATCMSYTSYIYTVHSDIEGTRRTSTRHSIRCAPRRYAHAANAKYIRGTCRVTHTYVVRIARRQTQRHATPAFANSVVNITYRHKRHNAIRANAATPTDTSPAHASPPPSTAYTVQRRIRYADRHRTCVAHCRRHERLSSSLQRPI</sequence>
<gene>
    <name evidence="2" type="ORF">TNCT_292221</name>
</gene>
<feature type="region of interest" description="Disordered" evidence="1">
    <location>
        <begin position="305"/>
        <end position="326"/>
    </location>
</feature>